<reference evidence="5 6" key="1">
    <citation type="submission" date="2020-04" db="EMBL/GenBank/DDBJ databases">
        <title>Azohydromonas sp. isolated from soil.</title>
        <authorList>
            <person name="Dahal R.H."/>
        </authorList>
    </citation>
    <scope>NUCLEOTIDE SEQUENCE [LARGE SCALE GENOMIC DNA]</scope>
    <source>
        <strain evidence="5 6">G-1-1-14</strain>
    </source>
</reference>
<feature type="region of interest" description="Disordered" evidence="3">
    <location>
        <begin position="343"/>
        <end position="364"/>
    </location>
</feature>
<dbReference type="Gene3D" id="3.40.50.1820">
    <property type="entry name" value="alpha/beta hydrolase"/>
    <property type="match status" value="1"/>
</dbReference>
<evidence type="ECO:0000256" key="2">
    <source>
        <dbReference type="ARBA" id="ARBA00022801"/>
    </source>
</evidence>
<evidence type="ECO:0000256" key="4">
    <source>
        <dbReference type="SAM" id="SignalP"/>
    </source>
</evidence>
<dbReference type="AlphaFoldDB" id="A0A848FBH2"/>
<accession>A0A848FBH2</accession>
<keyword evidence="6" id="KW-1185">Reference proteome</keyword>
<protein>
    <submittedName>
        <fullName evidence="5">PHB depolymerase family esterase</fullName>
    </submittedName>
</protein>
<organism evidence="5 6">
    <name type="scientific">Azohydromonas caseinilytica</name>
    <dbReference type="NCBI Taxonomy" id="2728836"/>
    <lineage>
        <taxon>Bacteria</taxon>
        <taxon>Pseudomonadati</taxon>
        <taxon>Pseudomonadota</taxon>
        <taxon>Betaproteobacteria</taxon>
        <taxon>Burkholderiales</taxon>
        <taxon>Sphaerotilaceae</taxon>
        <taxon>Azohydromonas</taxon>
    </lineage>
</organism>
<feature type="chain" id="PRO_5032901139" evidence="4">
    <location>
        <begin position="25"/>
        <end position="424"/>
    </location>
</feature>
<keyword evidence="2" id="KW-0378">Hydrolase</keyword>
<sequence length="424" mass="45808">MRYMNGRRCVAAAVLALASGWAAAGTSSSFDFGPQSYAGSQLRRVQVYLPDGLSGPAPMVMALHGCQQTEQNVLQDWGLRAAADRYGFVLVTPFITRYDGLRNANCWGFWLDQHRHQGRGEVEDLHRIAQEVERRWSIDPRRRYITGLSSGGAMTVVASVAHNEYWAAAASASGLGYGEDAASVSFSGCPGSATFHSVDRLASDMRAERDSSYPIPLMVLQNRQDCTVLARAGELLRDAQLKSFGDAAHDTPAEALAEEKACSPVFGPDYGCKHSRYTADAKPGSRSLVETIFYSGPIATPSTGDTDHGHYWIGGEQGLDGNWSLRQGPSYPDIVWNFFARHPRADGGNPPPPPPDVDCTGTAASPSAHVSATRAVQGGLFNLRALATADQRDIGFAYDSWSSVRLYQVGAGRWQLDRPASCGN</sequence>
<name>A0A848FBH2_9BURK</name>
<dbReference type="GO" id="GO:0005576">
    <property type="term" value="C:extracellular region"/>
    <property type="evidence" value="ECO:0007669"/>
    <property type="project" value="InterPro"/>
</dbReference>
<dbReference type="PANTHER" id="PTHR43037">
    <property type="entry name" value="UNNAMED PRODUCT-RELATED"/>
    <property type="match status" value="1"/>
</dbReference>
<dbReference type="InterPro" id="IPR050955">
    <property type="entry name" value="Plant_Biomass_Hydrol_Est"/>
</dbReference>
<evidence type="ECO:0000256" key="3">
    <source>
        <dbReference type="SAM" id="MobiDB-lite"/>
    </source>
</evidence>
<gene>
    <name evidence="5" type="ORF">HHL10_09995</name>
</gene>
<comment type="caution">
    <text evidence="5">The sequence shown here is derived from an EMBL/GenBank/DDBJ whole genome shotgun (WGS) entry which is preliminary data.</text>
</comment>
<dbReference type="GO" id="GO:0016787">
    <property type="term" value="F:hydrolase activity"/>
    <property type="evidence" value="ECO:0007669"/>
    <property type="project" value="UniProtKB-KW"/>
</dbReference>
<dbReference type="SUPFAM" id="SSF53474">
    <property type="entry name" value="alpha/beta-Hydrolases"/>
    <property type="match status" value="1"/>
</dbReference>
<dbReference type="InterPro" id="IPR010126">
    <property type="entry name" value="Esterase_phb"/>
</dbReference>
<dbReference type="NCBIfam" id="TIGR01840">
    <property type="entry name" value="esterase_phb"/>
    <property type="match status" value="1"/>
</dbReference>
<dbReference type="Pfam" id="PF10503">
    <property type="entry name" value="Esterase_PHB"/>
    <property type="match status" value="1"/>
</dbReference>
<feature type="signal peptide" evidence="4">
    <location>
        <begin position="1"/>
        <end position="24"/>
    </location>
</feature>
<evidence type="ECO:0000313" key="5">
    <source>
        <dbReference type="EMBL" id="NML15311.1"/>
    </source>
</evidence>
<keyword evidence="1 4" id="KW-0732">Signal</keyword>
<dbReference type="RefSeq" id="WP_169160206.1">
    <property type="nucleotide sequence ID" value="NZ_JABBFW010000005.1"/>
</dbReference>
<evidence type="ECO:0000313" key="6">
    <source>
        <dbReference type="Proteomes" id="UP000574067"/>
    </source>
</evidence>
<proteinExistence type="predicted"/>
<evidence type="ECO:0000256" key="1">
    <source>
        <dbReference type="ARBA" id="ARBA00022729"/>
    </source>
</evidence>
<dbReference type="Proteomes" id="UP000574067">
    <property type="component" value="Unassembled WGS sequence"/>
</dbReference>
<dbReference type="InterPro" id="IPR029058">
    <property type="entry name" value="AB_hydrolase_fold"/>
</dbReference>
<dbReference type="EMBL" id="JABBFW010000005">
    <property type="protein sequence ID" value="NML15311.1"/>
    <property type="molecule type" value="Genomic_DNA"/>
</dbReference>
<dbReference type="PANTHER" id="PTHR43037:SF5">
    <property type="entry name" value="FERULOYL ESTERASE"/>
    <property type="match status" value="1"/>
</dbReference>